<protein>
    <submittedName>
        <fullName evidence="1">Uncharacterized protein</fullName>
    </submittedName>
</protein>
<dbReference type="EMBL" id="GBXM01017170">
    <property type="protein sequence ID" value="JAH91407.1"/>
    <property type="molecule type" value="Transcribed_RNA"/>
</dbReference>
<dbReference type="AlphaFoldDB" id="A0A0E9WM41"/>
<sequence>MGLHVQFRMQNWLYQNGALRFPVAEYCTARGLRPGFCTNSS</sequence>
<evidence type="ECO:0000313" key="1">
    <source>
        <dbReference type="EMBL" id="JAH91407.1"/>
    </source>
</evidence>
<reference evidence="1" key="1">
    <citation type="submission" date="2014-11" db="EMBL/GenBank/DDBJ databases">
        <authorList>
            <person name="Amaro Gonzalez C."/>
        </authorList>
    </citation>
    <scope>NUCLEOTIDE SEQUENCE</scope>
</reference>
<accession>A0A0E9WM41</accession>
<reference evidence="1" key="2">
    <citation type="journal article" date="2015" name="Fish Shellfish Immunol.">
        <title>Early steps in the European eel (Anguilla anguilla)-Vibrio vulnificus interaction in the gills: Role of the RtxA13 toxin.</title>
        <authorList>
            <person name="Callol A."/>
            <person name="Pajuelo D."/>
            <person name="Ebbesson L."/>
            <person name="Teles M."/>
            <person name="MacKenzie S."/>
            <person name="Amaro C."/>
        </authorList>
    </citation>
    <scope>NUCLEOTIDE SEQUENCE</scope>
</reference>
<proteinExistence type="predicted"/>
<name>A0A0E9WM41_ANGAN</name>
<organism evidence="1">
    <name type="scientific">Anguilla anguilla</name>
    <name type="common">European freshwater eel</name>
    <name type="synonym">Muraena anguilla</name>
    <dbReference type="NCBI Taxonomy" id="7936"/>
    <lineage>
        <taxon>Eukaryota</taxon>
        <taxon>Metazoa</taxon>
        <taxon>Chordata</taxon>
        <taxon>Craniata</taxon>
        <taxon>Vertebrata</taxon>
        <taxon>Euteleostomi</taxon>
        <taxon>Actinopterygii</taxon>
        <taxon>Neopterygii</taxon>
        <taxon>Teleostei</taxon>
        <taxon>Anguilliformes</taxon>
        <taxon>Anguillidae</taxon>
        <taxon>Anguilla</taxon>
    </lineage>
</organism>